<comment type="caution">
    <text evidence="1">The sequence shown here is derived from an EMBL/GenBank/DDBJ whole genome shotgun (WGS) entry which is preliminary data.</text>
</comment>
<dbReference type="AlphaFoldDB" id="A0AAV8XEU4"/>
<protein>
    <submittedName>
        <fullName evidence="1">Uncharacterized protein</fullName>
    </submittedName>
</protein>
<accession>A0AAV8XEU4</accession>
<evidence type="ECO:0000313" key="2">
    <source>
        <dbReference type="Proteomes" id="UP001162156"/>
    </source>
</evidence>
<evidence type="ECO:0000313" key="1">
    <source>
        <dbReference type="EMBL" id="KAJ8937012.1"/>
    </source>
</evidence>
<keyword evidence="2" id="KW-1185">Reference proteome</keyword>
<name>A0AAV8XEU4_9CUCU</name>
<proteinExistence type="predicted"/>
<reference evidence="1" key="1">
    <citation type="journal article" date="2023" name="Insect Mol. Biol.">
        <title>Genome sequencing provides insights into the evolution of gene families encoding plant cell wall-degrading enzymes in longhorned beetles.</title>
        <authorList>
            <person name="Shin N.R."/>
            <person name="Okamura Y."/>
            <person name="Kirsch R."/>
            <person name="Pauchet Y."/>
        </authorList>
    </citation>
    <scope>NUCLEOTIDE SEQUENCE</scope>
    <source>
        <strain evidence="1">RBIC_L_NR</strain>
    </source>
</reference>
<sequence>MWKDLIWKVKLKLTYFAQEVINEIAYLFIYYGEHLLVLTLRISVSYNSLLAMDKKYNIIKNVSICNNTCPYLMFPLRKISVTRLLQIIACNRAELCCHKLIDCLLETYKMYESSDDDNGSDNSSLEIYM</sequence>
<dbReference type="Proteomes" id="UP001162156">
    <property type="component" value="Unassembled WGS sequence"/>
</dbReference>
<gene>
    <name evidence="1" type="ORF">NQ314_012094</name>
</gene>
<dbReference type="EMBL" id="JANEYF010003362">
    <property type="protein sequence ID" value="KAJ8937012.1"/>
    <property type="molecule type" value="Genomic_DNA"/>
</dbReference>
<organism evidence="1 2">
    <name type="scientific">Rhamnusium bicolor</name>
    <dbReference type="NCBI Taxonomy" id="1586634"/>
    <lineage>
        <taxon>Eukaryota</taxon>
        <taxon>Metazoa</taxon>
        <taxon>Ecdysozoa</taxon>
        <taxon>Arthropoda</taxon>
        <taxon>Hexapoda</taxon>
        <taxon>Insecta</taxon>
        <taxon>Pterygota</taxon>
        <taxon>Neoptera</taxon>
        <taxon>Endopterygota</taxon>
        <taxon>Coleoptera</taxon>
        <taxon>Polyphaga</taxon>
        <taxon>Cucujiformia</taxon>
        <taxon>Chrysomeloidea</taxon>
        <taxon>Cerambycidae</taxon>
        <taxon>Lepturinae</taxon>
        <taxon>Rhagiini</taxon>
        <taxon>Rhamnusium</taxon>
    </lineage>
</organism>